<evidence type="ECO:0008006" key="4">
    <source>
        <dbReference type="Google" id="ProtNLM"/>
    </source>
</evidence>
<dbReference type="Pfam" id="PF01715">
    <property type="entry name" value="IPPT"/>
    <property type="match status" value="1"/>
</dbReference>
<feature type="region of interest" description="Disordered" evidence="1">
    <location>
        <begin position="1"/>
        <end position="23"/>
    </location>
</feature>
<dbReference type="EMBL" id="OX465081">
    <property type="protein sequence ID" value="CAI9288238.1"/>
    <property type="molecule type" value="Genomic_DNA"/>
</dbReference>
<reference evidence="2" key="1">
    <citation type="submission" date="2023-04" db="EMBL/GenBank/DDBJ databases">
        <authorList>
            <person name="Vijverberg K."/>
            <person name="Xiong W."/>
            <person name="Schranz E."/>
        </authorList>
    </citation>
    <scope>NUCLEOTIDE SEQUENCE</scope>
</reference>
<evidence type="ECO:0000313" key="2">
    <source>
        <dbReference type="EMBL" id="CAI9288238.1"/>
    </source>
</evidence>
<evidence type="ECO:0000313" key="3">
    <source>
        <dbReference type="Proteomes" id="UP001177003"/>
    </source>
</evidence>
<sequence>MESDSCRDPNGIPNPKEEENPKNFNAKPKVVVIMGATGSGKSRLAIDLTSLFPIEIINADSMQDIGFCVEHTSFTVQKTGNFCTVMAGNYTLAWDNSYSTFFKKALVSRFLLDDSPVDTDELSLDKTYGDKQQPIELMQEQENFSYGYDNLKDLDPVTVNRIHPNDHRKINQYLHLYASSGVLPSKYLREKTMEIVQLTTFRKFEEALALFKLLALEDSNLRALKLQSIHIR</sequence>
<accession>A0AA36EA24</accession>
<organism evidence="2 3">
    <name type="scientific">Lactuca saligna</name>
    <name type="common">Willowleaf lettuce</name>
    <dbReference type="NCBI Taxonomy" id="75948"/>
    <lineage>
        <taxon>Eukaryota</taxon>
        <taxon>Viridiplantae</taxon>
        <taxon>Streptophyta</taxon>
        <taxon>Embryophyta</taxon>
        <taxon>Tracheophyta</taxon>
        <taxon>Spermatophyta</taxon>
        <taxon>Magnoliopsida</taxon>
        <taxon>eudicotyledons</taxon>
        <taxon>Gunneridae</taxon>
        <taxon>Pentapetalae</taxon>
        <taxon>asterids</taxon>
        <taxon>campanulids</taxon>
        <taxon>Asterales</taxon>
        <taxon>Asteraceae</taxon>
        <taxon>Cichorioideae</taxon>
        <taxon>Cichorieae</taxon>
        <taxon>Lactucinae</taxon>
        <taxon>Lactuca</taxon>
    </lineage>
</organism>
<dbReference type="AlphaFoldDB" id="A0AA36EA24"/>
<evidence type="ECO:0000256" key="1">
    <source>
        <dbReference type="SAM" id="MobiDB-lite"/>
    </source>
</evidence>
<dbReference type="Proteomes" id="UP001177003">
    <property type="component" value="Chromosome 5"/>
</dbReference>
<proteinExistence type="predicted"/>
<protein>
    <recommendedName>
        <fullName evidence="4">Adenylate isopentenyltransferase</fullName>
    </recommendedName>
</protein>
<keyword evidence="3" id="KW-1185">Reference proteome</keyword>
<dbReference type="SUPFAM" id="SSF52540">
    <property type="entry name" value="P-loop containing nucleoside triphosphate hydrolases"/>
    <property type="match status" value="1"/>
</dbReference>
<gene>
    <name evidence="2" type="ORF">LSALG_LOCUS27554</name>
</gene>
<dbReference type="InterPro" id="IPR027417">
    <property type="entry name" value="P-loop_NTPase"/>
</dbReference>
<dbReference type="Gene3D" id="1.10.20.140">
    <property type="match status" value="1"/>
</dbReference>
<dbReference type="Gene3D" id="3.40.50.300">
    <property type="entry name" value="P-loop containing nucleotide triphosphate hydrolases"/>
    <property type="match status" value="1"/>
</dbReference>
<name>A0AA36EA24_LACSI</name>